<keyword evidence="6 10" id="KW-0812">Transmembrane</keyword>
<evidence type="ECO:0000313" key="12">
    <source>
        <dbReference type="EMBL" id="MFC4870558.1"/>
    </source>
</evidence>
<dbReference type="PROSITE" id="PS52015">
    <property type="entry name" value="TONB_CTD"/>
    <property type="match status" value="1"/>
</dbReference>
<dbReference type="RefSeq" id="WP_377061197.1">
    <property type="nucleotide sequence ID" value="NZ_JBHSJJ010000001.1"/>
</dbReference>
<organism evidence="12 13">
    <name type="scientific">Negadavirga shengliensis</name>
    <dbReference type="NCBI Taxonomy" id="1389218"/>
    <lineage>
        <taxon>Bacteria</taxon>
        <taxon>Pseudomonadati</taxon>
        <taxon>Bacteroidota</taxon>
        <taxon>Cytophagia</taxon>
        <taxon>Cytophagales</taxon>
        <taxon>Cyclobacteriaceae</taxon>
        <taxon>Negadavirga</taxon>
    </lineage>
</organism>
<comment type="subcellular location">
    <subcellularLocation>
        <location evidence="1">Cell inner membrane</location>
        <topology evidence="1">Single-pass membrane protein</topology>
        <orientation evidence="1">Periplasmic side</orientation>
    </subcellularLocation>
</comment>
<dbReference type="InterPro" id="IPR006260">
    <property type="entry name" value="TonB/TolA_C"/>
</dbReference>
<evidence type="ECO:0000256" key="4">
    <source>
        <dbReference type="ARBA" id="ARBA00022475"/>
    </source>
</evidence>
<gene>
    <name evidence="12" type="ORF">ACFPFU_02585</name>
</gene>
<dbReference type="CDD" id="cd07341">
    <property type="entry name" value="M56_BlaR1_MecR1_like"/>
    <property type="match status" value="1"/>
</dbReference>
<keyword evidence="9 10" id="KW-0472">Membrane</keyword>
<sequence>MKALLQFLLEASSCICLLYGLYIWLFAKTTHFTWNRVFLLGMLIISCVLPLVSIPTLWPSSSSFFDGEKIMVTLEEVIVFQKGASSSIPKLDLILLVLSVYVGGVIFGLFRFGASLYGMLSMIRKAEKHWVEGHRVLIHPDFKPSSFLHFVFLPGYTYNDRPSALILAHEQSHVKKYHSLDLLFLEVFRIFFWFHPLLHFIHESLKETHEFQVDREMLHHSDLKEYGHLLIDPYPMASGPAYIHYFNQLQIKKRIMMMTKSSSAKSVRLRYALVLPCIALLALVFSCEMEEDLNIQGTDEVLALSSTPTKAEVFDVVEEMPTPKGGMEGWNRYLNDNLVYPTSAKEEGIEGTVYAEFVVDKSGKVRDVSVVRGIDRHLDAEALNVLRNSPDWTPGKQQGQPVDVKMRIPIRFRINPS</sequence>
<evidence type="ECO:0000256" key="2">
    <source>
        <dbReference type="ARBA" id="ARBA00006555"/>
    </source>
</evidence>
<evidence type="ECO:0000256" key="8">
    <source>
        <dbReference type="ARBA" id="ARBA00022989"/>
    </source>
</evidence>
<dbReference type="PANTHER" id="PTHR33446:SF2">
    <property type="entry name" value="PROTEIN TONB"/>
    <property type="match status" value="1"/>
</dbReference>
<dbReference type="Gene3D" id="3.30.1150.10">
    <property type="match status" value="1"/>
</dbReference>
<accession>A0ABV9SW26</accession>
<dbReference type="Proteomes" id="UP001595818">
    <property type="component" value="Unassembled WGS sequence"/>
</dbReference>
<feature type="domain" description="TonB C-terminal" evidence="11">
    <location>
        <begin position="325"/>
        <end position="417"/>
    </location>
</feature>
<keyword evidence="7" id="KW-0653">Protein transport</keyword>
<dbReference type="NCBIfam" id="TIGR01352">
    <property type="entry name" value="tonB_Cterm"/>
    <property type="match status" value="1"/>
</dbReference>
<protein>
    <submittedName>
        <fullName evidence="12">TonB family protein</fullName>
    </submittedName>
</protein>
<dbReference type="InterPro" id="IPR037682">
    <property type="entry name" value="TonB_C"/>
</dbReference>
<evidence type="ECO:0000256" key="6">
    <source>
        <dbReference type="ARBA" id="ARBA00022692"/>
    </source>
</evidence>
<feature type="transmembrane region" description="Helical" evidence="10">
    <location>
        <begin position="6"/>
        <end position="25"/>
    </location>
</feature>
<feature type="transmembrane region" description="Helical" evidence="10">
    <location>
        <begin position="37"/>
        <end position="58"/>
    </location>
</feature>
<dbReference type="SUPFAM" id="SSF74653">
    <property type="entry name" value="TolA/TonB C-terminal domain"/>
    <property type="match status" value="1"/>
</dbReference>
<dbReference type="EMBL" id="JBHSJJ010000001">
    <property type="protein sequence ID" value="MFC4870558.1"/>
    <property type="molecule type" value="Genomic_DNA"/>
</dbReference>
<keyword evidence="5" id="KW-0997">Cell inner membrane</keyword>
<evidence type="ECO:0000313" key="13">
    <source>
        <dbReference type="Proteomes" id="UP001595818"/>
    </source>
</evidence>
<evidence type="ECO:0000256" key="9">
    <source>
        <dbReference type="ARBA" id="ARBA00023136"/>
    </source>
</evidence>
<dbReference type="Pfam" id="PF03544">
    <property type="entry name" value="TonB_C"/>
    <property type="match status" value="1"/>
</dbReference>
<comment type="caution">
    <text evidence="12">The sequence shown here is derived from an EMBL/GenBank/DDBJ whole genome shotgun (WGS) entry which is preliminary data.</text>
</comment>
<keyword evidence="13" id="KW-1185">Reference proteome</keyword>
<evidence type="ECO:0000256" key="10">
    <source>
        <dbReference type="SAM" id="Phobius"/>
    </source>
</evidence>
<name>A0ABV9SW26_9BACT</name>
<dbReference type="Pfam" id="PF05569">
    <property type="entry name" value="Peptidase_M56"/>
    <property type="match status" value="1"/>
</dbReference>
<evidence type="ECO:0000259" key="11">
    <source>
        <dbReference type="PROSITE" id="PS52015"/>
    </source>
</evidence>
<reference evidence="13" key="1">
    <citation type="journal article" date="2019" name="Int. J. Syst. Evol. Microbiol.">
        <title>The Global Catalogue of Microorganisms (GCM) 10K type strain sequencing project: providing services to taxonomists for standard genome sequencing and annotation.</title>
        <authorList>
            <consortium name="The Broad Institute Genomics Platform"/>
            <consortium name="The Broad Institute Genome Sequencing Center for Infectious Disease"/>
            <person name="Wu L."/>
            <person name="Ma J."/>
        </authorList>
    </citation>
    <scope>NUCLEOTIDE SEQUENCE [LARGE SCALE GENOMIC DNA]</scope>
    <source>
        <strain evidence="13">CGMCC 4.7466</strain>
    </source>
</reference>
<comment type="similarity">
    <text evidence="2">Belongs to the TonB family.</text>
</comment>
<dbReference type="InterPro" id="IPR051045">
    <property type="entry name" value="TonB-dependent_transducer"/>
</dbReference>
<evidence type="ECO:0000256" key="7">
    <source>
        <dbReference type="ARBA" id="ARBA00022927"/>
    </source>
</evidence>
<evidence type="ECO:0000256" key="5">
    <source>
        <dbReference type="ARBA" id="ARBA00022519"/>
    </source>
</evidence>
<keyword evidence="3" id="KW-0813">Transport</keyword>
<proteinExistence type="inferred from homology"/>
<keyword evidence="4" id="KW-1003">Cell membrane</keyword>
<keyword evidence="8 10" id="KW-1133">Transmembrane helix</keyword>
<feature type="transmembrane region" description="Helical" evidence="10">
    <location>
        <begin position="93"/>
        <end position="120"/>
    </location>
</feature>
<dbReference type="InterPro" id="IPR008756">
    <property type="entry name" value="Peptidase_M56"/>
</dbReference>
<feature type="transmembrane region" description="Helical" evidence="10">
    <location>
        <begin position="267"/>
        <end position="285"/>
    </location>
</feature>
<dbReference type="PANTHER" id="PTHR33446">
    <property type="entry name" value="PROTEIN TONB-RELATED"/>
    <property type="match status" value="1"/>
</dbReference>
<evidence type="ECO:0000256" key="3">
    <source>
        <dbReference type="ARBA" id="ARBA00022448"/>
    </source>
</evidence>
<evidence type="ECO:0000256" key="1">
    <source>
        <dbReference type="ARBA" id="ARBA00004383"/>
    </source>
</evidence>